<keyword evidence="2" id="KW-1185">Reference proteome</keyword>
<evidence type="ECO:0000313" key="2">
    <source>
        <dbReference type="Proteomes" id="UP000305233"/>
    </source>
</evidence>
<organism evidence="1 2">
    <name type="scientific">Arthrobacter echini</name>
    <dbReference type="NCBI Taxonomy" id="1529066"/>
    <lineage>
        <taxon>Bacteria</taxon>
        <taxon>Bacillati</taxon>
        <taxon>Actinomycetota</taxon>
        <taxon>Actinomycetes</taxon>
        <taxon>Micrococcales</taxon>
        <taxon>Micrococcaceae</taxon>
        <taxon>Arthrobacter</taxon>
    </lineage>
</organism>
<evidence type="ECO:0000313" key="1">
    <source>
        <dbReference type="EMBL" id="THJ67746.1"/>
    </source>
</evidence>
<gene>
    <name evidence="1" type="ORF">E8P82_02600</name>
</gene>
<reference evidence="1 2" key="1">
    <citation type="submission" date="2019-04" db="EMBL/GenBank/DDBJ databases">
        <authorList>
            <person name="Liu Q."/>
            <person name="Xin Y.-H."/>
        </authorList>
    </citation>
    <scope>NUCLEOTIDE SEQUENCE [LARGE SCALE GENOMIC DNA]</scope>
    <source>
        <strain evidence="1 2">AM23</strain>
    </source>
</reference>
<dbReference type="Proteomes" id="UP000305233">
    <property type="component" value="Unassembled WGS sequence"/>
</dbReference>
<dbReference type="AlphaFoldDB" id="A0A4S5E7V4"/>
<proteinExistence type="predicted"/>
<accession>A0A4S5E7V4</accession>
<comment type="caution">
    <text evidence="1">The sequence shown here is derived from an EMBL/GenBank/DDBJ whole genome shotgun (WGS) entry which is preliminary data.</text>
</comment>
<dbReference type="OrthoDB" id="4952679at2"/>
<sequence>MSRTVWIVCHDETPDNTVLGVFETQAEAEALADEIQDRFENGVIYFSWVVGTRYDGGTRQFVNQTGRRRTNRAGSR</sequence>
<protein>
    <submittedName>
        <fullName evidence="1">Uncharacterized protein</fullName>
    </submittedName>
</protein>
<dbReference type="EMBL" id="SSWH01000002">
    <property type="protein sequence ID" value="THJ67746.1"/>
    <property type="molecule type" value="Genomic_DNA"/>
</dbReference>
<name>A0A4S5E7V4_9MICC</name>